<organism evidence="2 3">
    <name type="scientific">Hydrocarboniclastica marina</name>
    <dbReference type="NCBI Taxonomy" id="2259620"/>
    <lineage>
        <taxon>Bacteria</taxon>
        <taxon>Pseudomonadati</taxon>
        <taxon>Pseudomonadota</taxon>
        <taxon>Gammaproteobacteria</taxon>
        <taxon>Alteromonadales</taxon>
        <taxon>Alteromonadaceae</taxon>
        <taxon>Hydrocarboniclastica</taxon>
    </lineage>
</organism>
<proteinExistence type="predicted"/>
<dbReference type="Proteomes" id="UP000298049">
    <property type="component" value="Chromosome"/>
</dbReference>
<keyword evidence="2" id="KW-0378">Hydrolase</keyword>
<dbReference type="Gene3D" id="3.40.50.1820">
    <property type="entry name" value="alpha/beta hydrolase"/>
    <property type="match status" value="1"/>
</dbReference>
<sequence>MNWLLLRGLAREKAHWGEFGERLSRARPGDAVFMQDLPGTGELYRERSPSSVAEIRHWVQAATTHLPRPLGLIGMSLGGMVAIDWAFSRPADLAGVVLIGTSTALSRPWDRMKPANWFRVIRLLASGNQARREREILRLTSNRPVHEALEASWVAIQRQHPVSRANVMRQLYAAARFEAPSRCPDVPGLLLVSTADRLVDYRCTQQLALAWGWPQALHFTAGHDLVLDDPDWVVDQICGSLQPSYGPSRWQL</sequence>
<dbReference type="RefSeq" id="WP_136548752.1">
    <property type="nucleotide sequence ID" value="NZ_CP031093.1"/>
</dbReference>
<feature type="domain" description="AB hydrolase-1" evidence="1">
    <location>
        <begin position="4"/>
        <end position="235"/>
    </location>
</feature>
<evidence type="ECO:0000313" key="3">
    <source>
        <dbReference type="Proteomes" id="UP000298049"/>
    </source>
</evidence>
<evidence type="ECO:0000259" key="1">
    <source>
        <dbReference type="Pfam" id="PF12697"/>
    </source>
</evidence>
<keyword evidence="3" id="KW-1185">Reference proteome</keyword>
<gene>
    <name evidence="2" type="ORF">soil367_08890</name>
</gene>
<dbReference type="EMBL" id="CP031093">
    <property type="protein sequence ID" value="QCF26030.1"/>
    <property type="molecule type" value="Genomic_DNA"/>
</dbReference>
<dbReference type="SUPFAM" id="SSF53474">
    <property type="entry name" value="alpha/beta-Hydrolases"/>
    <property type="match status" value="1"/>
</dbReference>
<dbReference type="InterPro" id="IPR000073">
    <property type="entry name" value="AB_hydrolase_1"/>
</dbReference>
<protein>
    <submittedName>
        <fullName evidence="2">Alpha/beta fold hydrolase</fullName>
    </submittedName>
</protein>
<reference evidence="2 3" key="1">
    <citation type="submission" date="2018-07" db="EMBL/GenBank/DDBJ databases">
        <title>Marsedoiliclastica nanhaica gen. nov. sp. nov., a novel marine hydrocarbonoclastic bacterium isolated from an in-situ enriched hydrocarbon-degrading consortium in deep-sea sediment.</title>
        <authorList>
            <person name="Dong C."/>
            <person name="Ma T."/>
            <person name="Liu R."/>
            <person name="Shao Z."/>
        </authorList>
    </citation>
    <scope>NUCLEOTIDE SEQUENCE [LARGE SCALE GENOMIC DNA]</scope>
    <source>
        <strain evidence="3">soil36-7</strain>
    </source>
</reference>
<name>A0A4V1D8Q7_9ALTE</name>
<dbReference type="OrthoDB" id="5290302at2"/>
<dbReference type="GO" id="GO:0016787">
    <property type="term" value="F:hydrolase activity"/>
    <property type="evidence" value="ECO:0007669"/>
    <property type="project" value="UniProtKB-KW"/>
</dbReference>
<dbReference type="Pfam" id="PF12697">
    <property type="entry name" value="Abhydrolase_6"/>
    <property type="match status" value="1"/>
</dbReference>
<evidence type="ECO:0000313" key="2">
    <source>
        <dbReference type="EMBL" id="QCF26030.1"/>
    </source>
</evidence>
<dbReference type="AlphaFoldDB" id="A0A4V1D8Q7"/>
<accession>A0A4V1D8Q7</accession>
<dbReference type="KEGG" id="hmi:soil367_08890"/>
<dbReference type="InterPro" id="IPR029058">
    <property type="entry name" value="AB_hydrolase_fold"/>
</dbReference>